<feature type="active site" description="Proton donor" evidence="6">
    <location>
        <position position="384"/>
    </location>
</feature>
<evidence type="ECO:0000256" key="3">
    <source>
        <dbReference type="ARBA" id="ARBA00012663"/>
    </source>
</evidence>
<dbReference type="SUPFAM" id="SSF51445">
    <property type="entry name" value="(Trans)glycosidases"/>
    <property type="match status" value="1"/>
</dbReference>
<sequence length="762" mass="84325">MMDPGSRMKLTAFSLLVPLIAGSPAVSGVALNPIVVQGPAGQTVPDAFLPSQLPVDLLPVPKQVLWGSGEFSITPSTRIVVGNSATDEDLFAARQLNEELRARYGMELDVVRERDVGDPTGQIVMGEPGSAALLDRLLQQAKIWVTAASPGPEGYVLQVTRRQIVVAGLDRPGTFYAVQTLRQLLRPVPSPAGHQSGPVAAVRVVTIRDKPDHAVRAVHVLLDASSGEFHSQLIDRILAPYKFNTLIVEAEDVQWESGRALWSPDPRGATKAQVQELLEVARQHHVQVIPLISTLGHSEWVFAGLRDEALCAEVAYIPKQLREQGRPQVTCDRARGVYPAVYDPERTITVNGTATTLNEALIFPILKEAIDLFRPAYLHLGHDEVRGPSGLRYDMELYLRDIVTLSRFLRAAGVRPMVWGDVLWERRTEAHAEPLFAELPRDLVIVPWKYEDIREYPEVAYFRRAGFPVLGATWYRLYNNYWFSRAAKAAGALGMVRATWTGHFQSQAALTRAYQQLYTYLSAAAYFWTAGSPQPDRAPREAELARRFAEAWNAGSQVSTPISGTLVDLSAVVTQRHIDDDGTGWLGKGVDYDLRALPGGRQRFGGVLFEILDPRRHGGKSIVMLKGERDVAAAMPERVTIPWRGRAGCLVFLHATLDRAVNFDDIVGRYTMMVEGGRHEAIDLRYGRDISNWLWDAERGIASIEQEVVWSGATRAGNNVQLQMLRWRNPSPEIPVESIELTSAGGRASPVLFAITALDRCP</sequence>
<dbReference type="InterPro" id="IPR015882">
    <property type="entry name" value="HEX_bac_N"/>
</dbReference>
<comment type="similarity">
    <text evidence="2">Belongs to the glycosyl hydrolase 20 family.</text>
</comment>
<evidence type="ECO:0000256" key="6">
    <source>
        <dbReference type="PIRSR" id="PIRSR625705-1"/>
    </source>
</evidence>
<dbReference type="InterPro" id="IPR017853">
    <property type="entry name" value="GH"/>
</dbReference>
<dbReference type="Pfam" id="PF00728">
    <property type="entry name" value="Glyco_hydro_20"/>
    <property type="match status" value="1"/>
</dbReference>
<dbReference type="InterPro" id="IPR015883">
    <property type="entry name" value="Glyco_hydro_20_cat"/>
</dbReference>
<dbReference type="Proteomes" id="UP000315217">
    <property type="component" value="Unassembled WGS sequence"/>
</dbReference>
<comment type="catalytic activity">
    <reaction evidence="1">
        <text>Hydrolysis of terminal non-reducing N-acetyl-D-hexosamine residues in N-acetyl-beta-D-hexosaminides.</text>
        <dbReference type="EC" id="3.2.1.52"/>
    </reaction>
</comment>
<comment type="caution">
    <text evidence="10">The sequence shown here is derived from an EMBL/GenBank/DDBJ whole genome shotgun (WGS) entry which is preliminary data.</text>
</comment>
<dbReference type="Gene3D" id="3.30.379.10">
    <property type="entry name" value="Chitobiase/beta-hexosaminidase domain 2-like"/>
    <property type="match status" value="1"/>
</dbReference>
<evidence type="ECO:0000256" key="4">
    <source>
        <dbReference type="ARBA" id="ARBA00022801"/>
    </source>
</evidence>
<dbReference type="GO" id="GO:0016020">
    <property type="term" value="C:membrane"/>
    <property type="evidence" value="ECO:0007669"/>
    <property type="project" value="TreeGrafter"/>
</dbReference>
<dbReference type="EMBL" id="VBAI01000153">
    <property type="protein sequence ID" value="TMJ09687.1"/>
    <property type="molecule type" value="Genomic_DNA"/>
</dbReference>
<gene>
    <name evidence="10" type="ORF">E6G98_08735</name>
    <name evidence="9" type="ORF">E6G99_03240</name>
</gene>
<evidence type="ECO:0000313" key="11">
    <source>
        <dbReference type="Proteomes" id="UP000315217"/>
    </source>
</evidence>
<dbReference type="Pfam" id="PF02838">
    <property type="entry name" value="Glyco_hydro_20b"/>
    <property type="match status" value="1"/>
</dbReference>
<evidence type="ECO:0000256" key="2">
    <source>
        <dbReference type="ARBA" id="ARBA00006285"/>
    </source>
</evidence>
<keyword evidence="4" id="KW-0378">Hydrolase</keyword>
<proteinExistence type="inferred from homology"/>
<dbReference type="InterPro" id="IPR029018">
    <property type="entry name" value="Hex-like_dom2"/>
</dbReference>
<dbReference type="SUPFAM" id="SSF55545">
    <property type="entry name" value="beta-N-acetylhexosaminidase-like domain"/>
    <property type="match status" value="1"/>
</dbReference>
<evidence type="ECO:0000313" key="12">
    <source>
        <dbReference type="Proteomes" id="UP000318661"/>
    </source>
</evidence>
<dbReference type="Proteomes" id="UP000318661">
    <property type="component" value="Unassembled WGS sequence"/>
</dbReference>
<evidence type="ECO:0000259" key="8">
    <source>
        <dbReference type="Pfam" id="PF02838"/>
    </source>
</evidence>
<dbReference type="EMBL" id="VBAJ01000069">
    <property type="protein sequence ID" value="TMJ09054.1"/>
    <property type="molecule type" value="Genomic_DNA"/>
</dbReference>
<dbReference type="AlphaFoldDB" id="A0A537LPS5"/>
<evidence type="ECO:0000313" key="10">
    <source>
        <dbReference type="EMBL" id="TMJ09687.1"/>
    </source>
</evidence>
<evidence type="ECO:0000256" key="1">
    <source>
        <dbReference type="ARBA" id="ARBA00001231"/>
    </source>
</evidence>
<evidence type="ECO:0000259" key="7">
    <source>
        <dbReference type="Pfam" id="PF00728"/>
    </source>
</evidence>
<dbReference type="Gene3D" id="3.20.20.80">
    <property type="entry name" value="Glycosidases"/>
    <property type="match status" value="1"/>
</dbReference>
<dbReference type="GO" id="GO:0004563">
    <property type="term" value="F:beta-N-acetylhexosaminidase activity"/>
    <property type="evidence" value="ECO:0007669"/>
    <property type="project" value="UniProtKB-EC"/>
</dbReference>
<dbReference type="GO" id="GO:0030203">
    <property type="term" value="P:glycosaminoglycan metabolic process"/>
    <property type="evidence" value="ECO:0007669"/>
    <property type="project" value="TreeGrafter"/>
</dbReference>
<feature type="domain" description="Glycoside hydrolase family 20 catalytic" evidence="7">
    <location>
        <begin position="270"/>
        <end position="386"/>
    </location>
</feature>
<name>A0A537LPS5_9BACT</name>
<evidence type="ECO:0000256" key="5">
    <source>
        <dbReference type="ARBA" id="ARBA00023295"/>
    </source>
</evidence>
<dbReference type="InterPro" id="IPR025705">
    <property type="entry name" value="Beta_hexosaminidase_sua/sub"/>
</dbReference>
<evidence type="ECO:0000313" key="9">
    <source>
        <dbReference type="EMBL" id="TMJ09054.1"/>
    </source>
</evidence>
<dbReference type="EC" id="3.2.1.52" evidence="3"/>
<dbReference type="PANTHER" id="PTHR22600:SF57">
    <property type="entry name" value="BETA-N-ACETYLHEXOSAMINIDASE"/>
    <property type="match status" value="1"/>
</dbReference>
<protein>
    <recommendedName>
        <fullName evidence="3">beta-N-acetylhexosaminidase</fullName>
        <ecNumber evidence="3">3.2.1.52</ecNumber>
    </recommendedName>
</protein>
<feature type="domain" description="Beta-hexosaminidase bacterial type N-terminal" evidence="8">
    <location>
        <begin position="56"/>
        <end position="209"/>
    </location>
</feature>
<accession>A0A537LPS5</accession>
<dbReference type="GO" id="GO:0005975">
    <property type="term" value="P:carbohydrate metabolic process"/>
    <property type="evidence" value="ECO:0007669"/>
    <property type="project" value="InterPro"/>
</dbReference>
<reference evidence="11 12" key="1">
    <citation type="journal article" date="2019" name="Nat. Microbiol.">
        <title>Mediterranean grassland soil C-N compound turnover is dependent on rainfall and depth, and is mediated by genomically divergent microorganisms.</title>
        <authorList>
            <person name="Diamond S."/>
            <person name="Andeer P.F."/>
            <person name="Li Z."/>
            <person name="Crits-Christoph A."/>
            <person name="Burstein D."/>
            <person name="Anantharaman K."/>
            <person name="Lane K.R."/>
            <person name="Thomas B.C."/>
            <person name="Pan C."/>
            <person name="Northen T.R."/>
            <person name="Banfield J.F."/>
        </authorList>
    </citation>
    <scope>NUCLEOTIDE SEQUENCE [LARGE SCALE GENOMIC DNA]</scope>
    <source>
        <strain evidence="10">NP_1</strain>
        <strain evidence="9">NP_2</strain>
    </source>
</reference>
<dbReference type="PANTHER" id="PTHR22600">
    <property type="entry name" value="BETA-HEXOSAMINIDASE"/>
    <property type="match status" value="1"/>
</dbReference>
<organism evidence="10 11">
    <name type="scientific">Candidatus Segetimicrobium genomatis</name>
    <dbReference type="NCBI Taxonomy" id="2569760"/>
    <lineage>
        <taxon>Bacteria</taxon>
        <taxon>Bacillati</taxon>
        <taxon>Candidatus Sysuimicrobiota</taxon>
        <taxon>Candidatus Sysuimicrobiia</taxon>
        <taxon>Candidatus Sysuimicrobiales</taxon>
        <taxon>Candidatus Segetimicrobiaceae</taxon>
        <taxon>Candidatus Segetimicrobium</taxon>
    </lineage>
</organism>
<dbReference type="PRINTS" id="PR00738">
    <property type="entry name" value="GLHYDRLASE20"/>
</dbReference>
<keyword evidence="5" id="KW-0326">Glycosidase</keyword>